<gene>
    <name evidence="1" type="ORF">AN2V17_41590</name>
</gene>
<evidence type="ECO:0000313" key="1">
    <source>
        <dbReference type="EMBL" id="GMQ64919.1"/>
    </source>
</evidence>
<protein>
    <submittedName>
        <fullName evidence="1">Uncharacterized protein</fullName>
    </submittedName>
</protein>
<sequence length="961" mass="111183">MDVIRVVNIYSIVTSLAWLLIFICIYLKIGRKDKYLIYYIKGIIVFIIFLALGFVFEELAIQDRTLIGILFLDISYILLILSTEVFITIKGRKIWLWAFIAVIGAIIVTKLINRDYSIILNIYIGILLSYIGFLLLKSKKNHNLLIGSFLILWGIFNLLCPILYKVYNFDMTLYVINRIFFIFSEALFIIAYIYKMNMDYKYDNENIKNIFNASSVGLELYNAKAELIIINPICLEMFEIENYDTVIGSNLFDRFNIANRSLEQLKSGKDVSFRVEFELNHDNKDNPINNNIRQKKFLEVKINILGIDKLQPDGYFVQIEDISEQIYSSHKLEKRMKMAVSSANLYGWDWDISNNYLYIAPMFAISLGYDGEKFNGRATIFFNLIKEEDLEIINKELRKHFENIEQVFICEWRIKDAAGNYKWYMGTGSVVERDEDGLPLRMVGINQCIERRKQSELELYNSEKRYRSLFETMVNGYARLEIQYGNDNNICDYKCIETNSSFNEILGLEEIEGKKVKEIITHEKYWIALINDMLKKRKNQSRIEQYSRRLGKILEVIMHRFGDNQIILIIRDVTNERNLENMVRQTEKLSAIGQLVGGIAHDFNNQLMAISGAVSIIKTKYAERKECMKYIDYIEKCSNNSASLVNRLLTFSRESDYKLIPIDLHGIINSVVEILERSIDKRIRIETSLEAENHMILGDESQIQNTLLNIGINARDALINGGQLIFKTYNIIEWDCDKVDVKEQKPAIVTIVSDTGIGMSEEVKKHLFEPFYTTKDIGKGTGMGLAMAFGVIKNHGGCISVNSVINVGTDFTIKLPILNEEGYTSVDEEERLIKGVEKILVVDDEEIIRDLLQEMIEMLGYEVITYGDGFEAIRYYKNHVSDINLVLLDVVMPNISGKELVNEFYSINKDVRVGFLSGFGFEKMDKGITDRIVGFINKPINIEELSLKIREMLDQHKRIEK</sequence>
<organism evidence="1 2">
    <name type="scientific">Vallitalea maricola</name>
    <dbReference type="NCBI Taxonomy" id="3074433"/>
    <lineage>
        <taxon>Bacteria</taxon>
        <taxon>Bacillati</taxon>
        <taxon>Bacillota</taxon>
        <taxon>Clostridia</taxon>
        <taxon>Lachnospirales</taxon>
        <taxon>Vallitaleaceae</taxon>
        <taxon>Vallitalea</taxon>
    </lineage>
</organism>
<dbReference type="Proteomes" id="UP001374599">
    <property type="component" value="Unassembled WGS sequence"/>
</dbReference>
<name>A0ACB5UQV5_9FIRM</name>
<keyword evidence="2" id="KW-1185">Reference proteome</keyword>
<accession>A0ACB5UQV5</accession>
<evidence type="ECO:0000313" key="2">
    <source>
        <dbReference type="Proteomes" id="UP001374599"/>
    </source>
</evidence>
<reference evidence="1" key="1">
    <citation type="submission" date="2023-09" db="EMBL/GenBank/DDBJ databases">
        <title>Vallitalea sediminicola and Vallitalea maricola sp. nov., anaerobic bacteria isolated from marine sediment.</title>
        <authorList>
            <person name="Hirano S."/>
            <person name="Maeda A."/>
            <person name="Terahara T."/>
            <person name="Mori K."/>
            <person name="Hamada M."/>
            <person name="Matsumoto R."/>
            <person name="Kobayashi T."/>
        </authorList>
    </citation>
    <scope>NUCLEOTIDE SEQUENCE</scope>
    <source>
        <strain evidence="1">AN17-2</strain>
    </source>
</reference>
<comment type="caution">
    <text evidence="1">The sequence shown here is derived from an EMBL/GenBank/DDBJ whole genome shotgun (WGS) entry which is preliminary data.</text>
</comment>
<dbReference type="EMBL" id="BTPU01000086">
    <property type="protein sequence ID" value="GMQ64919.1"/>
    <property type="molecule type" value="Genomic_DNA"/>
</dbReference>
<proteinExistence type="predicted"/>